<dbReference type="GO" id="GO:0046872">
    <property type="term" value="F:metal ion binding"/>
    <property type="evidence" value="ECO:0007669"/>
    <property type="project" value="InterPro"/>
</dbReference>
<dbReference type="InterPro" id="IPR011249">
    <property type="entry name" value="Metalloenz_LuxS/M16"/>
</dbReference>
<sequence length="691" mass="76895">MKTTYILLLFSLFCFFTVQAQVDRTIMPTPGPAPEINLGEPETFNLNNGLKVLVVENHKLPRVSIQLSIDNPPILEGDKAGVASLTGSLLGKGSKNIAKDEFNEEIDFLGARLSFNSQGAYAQSLSKYFPRMMELMADAAIYPNFTQEEFDKEKDILLAGLKAEEKVVSAISGRVQRALAYGKNHPYGEFATEKTVNNVTLADVEEFYRDYFVPANAYLIVIGDVTLDEVKTLTDTFFTSWTKAVPPSFSYSEPKNVPNTQINLVDMPNAVQSEITVQNLVNLKMKDDDFIAALLANQILGGGSDSRLNLNLREDKGYTYGAYTSLGNDKYAPSRFTASAEVRNMVTDSSIVEILKELEHINTQPVTEKELKTTKALYAGSFIMALENPQTIARYALNVEKEDLPKDFYKSFLEKLENVSKADVELAAKKYFNVNNARVVVVGKGSEILSSLENIDFHGKKLPVLSYSKTADRIETPDYKASAPEGITVKTVIEKYIKSIGGKAKLEAAKSYAMTAAAEMQGMKLELEMKKTTNNQFMQDVKMMGNSMSKQVLNGDGGYMVAQGQRKDFSEEEVMKIKEESALFPELNYATLEGISLEGMEMVGDKNAYKLKVNDNKLAFYDIETGLKLQEVNTTEMQGQQMTSTSNFENYQEVDGILFPFKLIQTVGPQNFEFIVSEIKINDGVSDVDFE</sequence>
<feature type="signal peptide" evidence="1">
    <location>
        <begin position="1"/>
        <end position="20"/>
    </location>
</feature>
<gene>
    <name evidence="4" type="ORF">SAMN04488008_102366</name>
</gene>
<dbReference type="InterPro" id="IPR011765">
    <property type="entry name" value="Pept_M16_N"/>
</dbReference>
<feature type="domain" description="Peptidase M16 C-terminal" evidence="3">
    <location>
        <begin position="198"/>
        <end position="376"/>
    </location>
</feature>
<feature type="domain" description="Peptidase M16 N-terminal" evidence="2">
    <location>
        <begin position="52"/>
        <end position="164"/>
    </location>
</feature>
<dbReference type="SUPFAM" id="SSF63411">
    <property type="entry name" value="LuxS/MPP-like metallohydrolase"/>
    <property type="match status" value="2"/>
</dbReference>
<dbReference type="PANTHER" id="PTHR11851:SF224">
    <property type="entry name" value="PROCESSING PROTEASE"/>
    <property type="match status" value="1"/>
</dbReference>
<keyword evidence="5" id="KW-1185">Reference proteome</keyword>
<evidence type="ECO:0000259" key="2">
    <source>
        <dbReference type="Pfam" id="PF00675"/>
    </source>
</evidence>
<dbReference type="AlphaFoldDB" id="A0A1H7KQZ9"/>
<accession>A0A1H7KQZ9</accession>
<feature type="chain" id="PRO_5011731760" evidence="1">
    <location>
        <begin position="21"/>
        <end position="691"/>
    </location>
</feature>
<dbReference type="STRING" id="228957.SAMN04488008_102366"/>
<evidence type="ECO:0000256" key="1">
    <source>
        <dbReference type="SAM" id="SignalP"/>
    </source>
</evidence>
<evidence type="ECO:0000259" key="3">
    <source>
        <dbReference type="Pfam" id="PF05193"/>
    </source>
</evidence>
<dbReference type="EMBL" id="FNZN01000002">
    <property type="protein sequence ID" value="SEK88475.1"/>
    <property type="molecule type" value="Genomic_DNA"/>
</dbReference>
<dbReference type="InterPro" id="IPR007863">
    <property type="entry name" value="Peptidase_M16_C"/>
</dbReference>
<evidence type="ECO:0000313" key="4">
    <source>
        <dbReference type="EMBL" id="SEK88475.1"/>
    </source>
</evidence>
<dbReference type="InterPro" id="IPR050361">
    <property type="entry name" value="MPP/UQCRC_Complex"/>
</dbReference>
<dbReference type="Gene3D" id="3.30.830.10">
    <property type="entry name" value="Metalloenzyme, LuxS/M16 peptidase-like"/>
    <property type="match status" value="2"/>
</dbReference>
<dbReference type="OrthoDB" id="9811314at2"/>
<organism evidence="4 5">
    <name type="scientific">Maribacter orientalis</name>
    <dbReference type="NCBI Taxonomy" id="228957"/>
    <lineage>
        <taxon>Bacteria</taxon>
        <taxon>Pseudomonadati</taxon>
        <taxon>Bacteroidota</taxon>
        <taxon>Flavobacteriia</taxon>
        <taxon>Flavobacteriales</taxon>
        <taxon>Flavobacteriaceae</taxon>
        <taxon>Maribacter</taxon>
    </lineage>
</organism>
<evidence type="ECO:0000313" key="5">
    <source>
        <dbReference type="Proteomes" id="UP000198990"/>
    </source>
</evidence>
<reference evidence="5" key="1">
    <citation type="submission" date="2016-10" db="EMBL/GenBank/DDBJ databases">
        <authorList>
            <person name="Varghese N."/>
            <person name="Submissions S."/>
        </authorList>
    </citation>
    <scope>NUCLEOTIDE SEQUENCE [LARGE SCALE GENOMIC DNA]</scope>
    <source>
        <strain evidence="5">DSM 16471</strain>
    </source>
</reference>
<dbReference type="Pfam" id="PF00675">
    <property type="entry name" value="Peptidase_M16"/>
    <property type="match status" value="1"/>
</dbReference>
<name>A0A1H7KQZ9_9FLAO</name>
<keyword evidence="1" id="KW-0732">Signal</keyword>
<dbReference type="Pfam" id="PF05193">
    <property type="entry name" value="Peptidase_M16_C"/>
    <property type="match status" value="1"/>
</dbReference>
<protein>
    <submittedName>
        <fullName evidence="4">Predicted Zn-dependent peptidase</fullName>
    </submittedName>
</protein>
<dbReference type="RefSeq" id="WP_091620960.1">
    <property type="nucleotide sequence ID" value="NZ_FNZN01000002.1"/>
</dbReference>
<dbReference type="Proteomes" id="UP000198990">
    <property type="component" value="Unassembled WGS sequence"/>
</dbReference>
<proteinExistence type="predicted"/>
<dbReference type="PANTHER" id="PTHR11851">
    <property type="entry name" value="METALLOPROTEASE"/>
    <property type="match status" value="1"/>
</dbReference>